<dbReference type="InterPro" id="IPR051062">
    <property type="entry name" value="Topoisomerase_IB"/>
</dbReference>
<evidence type="ECO:0000256" key="3">
    <source>
        <dbReference type="ARBA" id="ARBA00012891"/>
    </source>
</evidence>
<keyword evidence="5" id="KW-0799">Topoisomerase</keyword>
<dbReference type="InterPro" id="IPR013030">
    <property type="entry name" value="DNA_topo_DNA_db_N_dom2"/>
</dbReference>
<comment type="caution">
    <text evidence="13">The sequence shown here is derived from an EMBL/GenBank/DDBJ whole genome shotgun (WGS) entry which is preliminary data.</text>
</comment>
<evidence type="ECO:0000256" key="11">
    <source>
        <dbReference type="SAM" id="MobiDB-lite"/>
    </source>
</evidence>
<dbReference type="AlphaFoldDB" id="A0AAV4R5P4"/>
<dbReference type="GO" id="GO:0005694">
    <property type="term" value="C:chromosome"/>
    <property type="evidence" value="ECO:0007669"/>
    <property type="project" value="InterPro"/>
</dbReference>
<dbReference type="SUPFAM" id="SSF56741">
    <property type="entry name" value="Eukaryotic DNA topoisomerase I, N-terminal DNA-binding fragment"/>
    <property type="match status" value="1"/>
</dbReference>
<dbReference type="GO" id="GO:0005730">
    <property type="term" value="C:nucleolus"/>
    <property type="evidence" value="ECO:0007669"/>
    <property type="project" value="TreeGrafter"/>
</dbReference>
<dbReference type="EMBL" id="BPLR01007415">
    <property type="protein sequence ID" value="GIY16795.1"/>
    <property type="molecule type" value="Genomic_DNA"/>
</dbReference>
<dbReference type="Proteomes" id="UP001054945">
    <property type="component" value="Unassembled WGS sequence"/>
</dbReference>
<name>A0AAV4R5P4_CAEEX</name>
<dbReference type="PANTHER" id="PTHR10290">
    <property type="entry name" value="DNA TOPOISOMERASE I"/>
    <property type="match status" value="1"/>
</dbReference>
<dbReference type="SUPFAM" id="SSF56349">
    <property type="entry name" value="DNA breaking-rejoining enzymes"/>
    <property type="match status" value="1"/>
</dbReference>
<dbReference type="InterPro" id="IPR013499">
    <property type="entry name" value="TopoI_euk"/>
</dbReference>
<dbReference type="Pfam" id="PF02919">
    <property type="entry name" value="Topoisom_I_N"/>
    <property type="match status" value="1"/>
</dbReference>
<dbReference type="Gene3D" id="1.10.132.10">
    <property type="match status" value="1"/>
</dbReference>
<dbReference type="PRINTS" id="PR00416">
    <property type="entry name" value="EUTPISMRASEI"/>
</dbReference>
<evidence type="ECO:0000256" key="1">
    <source>
        <dbReference type="ARBA" id="ARBA00000213"/>
    </source>
</evidence>
<evidence type="ECO:0000313" key="14">
    <source>
        <dbReference type="Proteomes" id="UP001054945"/>
    </source>
</evidence>
<dbReference type="GO" id="GO:0007059">
    <property type="term" value="P:chromosome segregation"/>
    <property type="evidence" value="ECO:0007669"/>
    <property type="project" value="TreeGrafter"/>
</dbReference>
<dbReference type="Gene3D" id="3.90.15.10">
    <property type="entry name" value="Topoisomerase I, Chain A, domain 3"/>
    <property type="match status" value="1"/>
</dbReference>
<evidence type="ECO:0000256" key="2">
    <source>
        <dbReference type="ARBA" id="ARBA00006645"/>
    </source>
</evidence>
<dbReference type="Pfam" id="PF01028">
    <property type="entry name" value="Topoisom_I"/>
    <property type="match status" value="1"/>
</dbReference>
<dbReference type="InterPro" id="IPR011010">
    <property type="entry name" value="DNA_brk_join_enz"/>
</dbReference>
<dbReference type="GO" id="GO:0006265">
    <property type="term" value="P:DNA topological change"/>
    <property type="evidence" value="ECO:0007669"/>
    <property type="project" value="InterPro"/>
</dbReference>
<dbReference type="PANTHER" id="PTHR10290:SF3">
    <property type="entry name" value="DNA TOPOISOMERASE 1"/>
    <property type="match status" value="1"/>
</dbReference>
<keyword evidence="10" id="KW-0175">Coiled coil</keyword>
<dbReference type="InterPro" id="IPR013034">
    <property type="entry name" value="DNA_topo_DNA_db_N_dom1"/>
</dbReference>
<dbReference type="GO" id="GO:0003677">
    <property type="term" value="F:DNA binding"/>
    <property type="evidence" value="ECO:0007669"/>
    <property type="project" value="UniProtKB-UniRule"/>
</dbReference>
<feature type="region of interest" description="Disordered" evidence="11">
    <location>
        <begin position="429"/>
        <end position="448"/>
    </location>
</feature>
<dbReference type="InterPro" id="IPR013500">
    <property type="entry name" value="TopoI_cat_euk"/>
</dbReference>
<feature type="domain" description="DNA topoisomerase I eukaryotic-type" evidence="12">
    <location>
        <begin position="119"/>
        <end position="446"/>
    </location>
</feature>
<dbReference type="EC" id="5.6.2.1" evidence="3"/>
<feature type="coiled-coil region" evidence="10">
    <location>
        <begin position="395"/>
        <end position="422"/>
    </location>
</feature>
<proteinExistence type="inferred from homology"/>
<keyword evidence="14" id="KW-1185">Reference proteome</keyword>
<accession>A0AAV4R5P4</accession>
<dbReference type="InterPro" id="IPR008336">
    <property type="entry name" value="TopoI_DNA-bd_euk"/>
</dbReference>
<evidence type="ECO:0000259" key="12">
    <source>
        <dbReference type="SMART" id="SM00435"/>
    </source>
</evidence>
<comment type="caution">
    <text evidence="9">Lacks conserved residue(s) required for the propagation of feature annotation.</text>
</comment>
<dbReference type="GO" id="GO:0003917">
    <property type="term" value="F:DNA topoisomerase type I (single strand cut, ATP-independent) activity"/>
    <property type="evidence" value="ECO:0007669"/>
    <property type="project" value="UniProtKB-EC"/>
</dbReference>
<dbReference type="InterPro" id="IPR014727">
    <property type="entry name" value="TopoI_cat_a/b-sub_euk"/>
</dbReference>
<dbReference type="Gene3D" id="1.10.10.41">
    <property type="entry name" value="Yeast DNA topoisomerase - domain 1"/>
    <property type="match status" value="1"/>
</dbReference>
<dbReference type="GO" id="GO:0006260">
    <property type="term" value="P:DNA replication"/>
    <property type="evidence" value="ECO:0007669"/>
    <property type="project" value="TreeGrafter"/>
</dbReference>
<evidence type="ECO:0000256" key="7">
    <source>
        <dbReference type="ARBA" id="ARBA00023235"/>
    </source>
</evidence>
<gene>
    <name evidence="13" type="primary">TOP1</name>
    <name evidence="13" type="ORF">CEXT_785151</name>
</gene>
<organism evidence="13 14">
    <name type="scientific">Caerostris extrusa</name>
    <name type="common">Bark spider</name>
    <name type="synonym">Caerostris bankana</name>
    <dbReference type="NCBI Taxonomy" id="172846"/>
    <lineage>
        <taxon>Eukaryota</taxon>
        <taxon>Metazoa</taxon>
        <taxon>Ecdysozoa</taxon>
        <taxon>Arthropoda</taxon>
        <taxon>Chelicerata</taxon>
        <taxon>Arachnida</taxon>
        <taxon>Araneae</taxon>
        <taxon>Araneomorphae</taxon>
        <taxon>Entelegynae</taxon>
        <taxon>Araneoidea</taxon>
        <taxon>Araneidae</taxon>
        <taxon>Caerostris</taxon>
    </lineage>
</organism>
<dbReference type="InterPro" id="IPR014711">
    <property type="entry name" value="TopoI_cat_a-hlx-sub_euk"/>
</dbReference>
<keyword evidence="7" id="KW-0413">Isomerase</keyword>
<evidence type="ECO:0000313" key="13">
    <source>
        <dbReference type="EMBL" id="GIY16795.1"/>
    </source>
</evidence>
<comment type="catalytic activity">
    <reaction evidence="1">
        <text>ATP-independent breakage of single-stranded DNA, followed by passage and rejoining.</text>
        <dbReference type="EC" id="5.6.2.1"/>
    </reaction>
</comment>
<evidence type="ECO:0000256" key="10">
    <source>
        <dbReference type="SAM" id="Coils"/>
    </source>
</evidence>
<comment type="similarity">
    <text evidence="2">Belongs to the type IB topoisomerase family.</text>
</comment>
<reference evidence="13 14" key="1">
    <citation type="submission" date="2021-06" db="EMBL/GenBank/DDBJ databases">
        <title>Caerostris extrusa draft genome.</title>
        <authorList>
            <person name="Kono N."/>
            <person name="Arakawa K."/>
        </authorList>
    </citation>
    <scope>NUCLEOTIDE SEQUENCE [LARGE SCALE GENOMIC DNA]</scope>
</reference>
<evidence type="ECO:0000256" key="8">
    <source>
        <dbReference type="ARBA" id="ARBA00033297"/>
    </source>
</evidence>
<dbReference type="InterPro" id="IPR001631">
    <property type="entry name" value="TopoI"/>
</dbReference>
<feature type="non-terminal residue" evidence="13">
    <location>
        <position position="1"/>
    </location>
</feature>
<evidence type="ECO:0000256" key="6">
    <source>
        <dbReference type="ARBA" id="ARBA00023125"/>
    </source>
</evidence>
<dbReference type="FunFam" id="3.90.15.10:FF:000003">
    <property type="entry name" value="DNA topoisomerase I"/>
    <property type="match status" value="1"/>
</dbReference>
<evidence type="ECO:0000256" key="9">
    <source>
        <dbReference type="PROSITE-ProRule" id="PRU01382"/>
    </source>
</evidence>
<dbReference type="Gene3D" id="2.170.11.10">
    <property type="entry name" value="DNA Topoisomerase I, domain 2"/>
    <property type="match status" value="1"/>
</dbReference>
<evidence type="ECO:0000256" key="5">
    <source>
        <dbReference type="ARBA" id="ARBA00023029"/>
    </source>
</evidence>
<feature type="compositionally biased region" description="Low complexity" evidence="11">
    <location>
        <begin position="438"/>
        <end position="448"/>
    </location>
</feature>
<protein>
    <recommendedName>
        <fullName evidence="4">DNA topoisomerase 1</fullName>
        <ecNumber evidence="3">5.6.2.1</ecNumber>
    </recommendedName>
    <alternativeName>
        <fullName evidence="8">DNA topoisomerase I</fullName>
    </alternativeName>
</protein>
<dbReference type="PROSITE" id="PS52038">
    <property type="entry name" value="TOPO_IB_2"/>
    <property type="match status" value="1"/>
</dbReference>
<keyword evidence="6 9" id="KW-0238">DNA-binding</keyword>
<dbReference type="InterPro" id="IPR036202">
    <property type="entry name" value="TopoI_DNA-bd_euk_N_sf"/>
</dbReference>
<evidence type="ECO:0000256" key="4">
    <source>
        <dbReference type="ARBA" id="ARBA00019632"/>
    </source>
</evidence>
<sequence>KPMRLSDEAEEMAGFYGRMLSSEYTSKALFQRNFFTDWRAVMTDQERSIIKDFEKCNFQEFDKFYNVKAALRVLTTEEKLQKISKLRKEMEDLTEKYGYCTIDGHKQKVSNFQIEAPGLFIGLHDHPKMGKLQKRIEAEDVVINIGKEAKVPPPPFDHNWKEVCHDNTVTWLAKWTENICNSTKYMELHPSYKIKGEKDYQKFEMARKLKAHIGRIRDQYTQDFKSDDMQVRQRAVALYFIDKLALRAGNEEDEDTADTVGCCSLRVEHISLDEVKDCKNWVVNFDFKGEDSIRYVNSVAVVKEVFNNLKEFMEEKEPWIDLFDKLNTSFLNKYLNDLMEGLTAKVFRIYNASQTLEDQLTRLTKYRMSVPEKVSVYDRAKVNVARMSKYKRPFSESFNKRMDTLENKMNALVLQITALDKEVKAAKKGRIQVPEQKSSSSSLSCSSS</sequence>
<dbReference type="SMART" id="SM00435">
    <property type="entry name" value="TOPEUc"/>
    <property type="match status" value="1"/>
</dbReference>